<dbReference type="EMBL" id="BAAAMN010000070">
    <property type="protein sequence ID" value="GAA2046254.1"/>
    <property type="molecule type" value="Genomic_DNA"/>
</dbReference>
<gene>
    <name evidence="1" type="ORF">GCM10009720_28920</name>
</gene>
<dbReference type="RefSeq" id="WP_343960052.1">
    <property type="nucleotide sequence ID" value="NZ_BAAAMN010000070.1"/>
</dbReference>
<evidence type="ECO:0000313" key="1">
    <source>
        <dbReference type="EMBL" id="GAA2046254.1"/>
    </source>
</evidence>
<protein>
    <submittedName>
        <fullName evidence="1">Uncharacterized protein</fullName>
    </submittedName>
</protein>
<comment type="caution">
    <text evidence="1">The sequence shown here is derived from an EMBL/GenBank/DDBJ whole genome shotgun (WGS) entry which is preliminary data.</text>
</comment>
<dbReference type="Proteomes" id="UP001501461">
    <property type="component" value="Unassembled WGS sequence"/>
</dbReference>
<evidence type="ECO:0000313" key="2">
    <source>
        <dbReference type="Proteomes" id="UP001501461"/>
    </source>
</evidence>
<accession>A0ABN2V022</accession>
<proteinExistence type="predicted"/>
<organism evidence="1 2">
    <name type="scientific">Yaniella flava</name>
    <dbReference type="NCBI Taxonomy" id="287930"/>
    <lineage>
        <taxon>Bacteria</taxon>
        <taxon>Bacillati</taxon>
        <taxon>Actinomycetota</taxon>
        <taxon>Actinomycetes</taxon>
        <taxon>Micrococcales</taxon>
        <taxon>Micrococcaceae</taxon>
        <taxon>Yaniella</taxon>
    </lineage>
</organism>
<keyword evidence="2" id="KW-1185">Reference proteome</keyword>
<reference evidence="1 2" key="1">
    <citation type="journal article" date="2019" name="Int. J. Syst. Evol. Microbiol.">
        <title>The Global Catalogue of Microorganisms (GCM) 10K type strain sequencing project: providing services to taxonomists for standard genome sequencing and annotation.</title>
        <authorList>
            <consortium name="The Broad Institute Genomics Platform"/>
            <consortium name="The Broad Institute Genome Sequencing Center for Infectious Disease"/>
            <person name="Wu L."/>
            <person name="Ma J."/>
        </authorList>
    </citation>
    <scope>NUCLEOTIDE SEQUENCE [LARGE SCALE GENOMIC DNA]</scope>
    <source>
        <strain evidence="1 2">JCM 13595</strain>
    </source>
</reference>
<name>A0ABN2V022_9MICC</name>
<sequence>MTREIHSIDNYEITVSWAVGADALTFSGLKYHPRFSTANDAAFAIFGRAGANVPAGLSVISVASLGQVLYEEGFVPRNLPSLNEAVDDSADNIETR</sequence>